<dbReference type="PANTHER" id="PTHR28039">
    <property type="entry name" value="CHALCONE--FLAVONONE ISOMERASE 1-RELATED"/>
    <property type="match status" value="1"/>
</dbReference>
<evidence type="ECO:0000256" key="2">
    <source>
        <dbReference type="ARBA" id="ARBA00007166"/>
    </source>
</evidence>
<dbReference type="InterPro" id="IPR016089">
    <property type="entry name" value="Chalcone_isomerase_bundle_sf"/>
</dbReference>
<sequence>MAPELLKQGLVIEGTQFPPGLTSPVSQKSLFLAGAGVRNIQINPQVTITVTVLGFYFEDGILKHLSGKWSGKSGSELEKEDDFFTDIINGMYDTKIFSVTMLKPLPGTDFSKKVMENTKQVLAESNSLGEDEEKAIEEFSKLFEDQALKPGMGPFYVSSSSGLGVGFTDPDEPSNLKISSSIGNVKFANALLSTMIGKNPVSPASKACIAQRLSALL</sequence>
<comment type="function">
    <text evidence="5">Catalyzes the intramolecular cyclization of bicyclic chalcones into tricyclic (S)-flavanones. Responsible for the isomerization of 4,2',4',6'-tetrahydroxychalcone (also termed chalcone) into naringenin.</text>
</comment>
<protein>
    <recommendedName>
        <fullName evidence="7">Chalcone-flavonone isomerase family protein</fullName>
    </recommendedName>
</protein>
<dbReference type="EMBL" id="GL377597">
    <property type="protein sequence ID" value="EFJ22013.1"/>
    <property type="molecule type" value="Genomic_DNA"/>
</dbReference>
<dbReference type="STRING" id="88036.D8S0Y6"/>
<comment type="similarity">
    <text evidence="2 7">Belongs to the chalcone isomerase family.</text>
</comment>
<evidence type="ECO:0000256" key="5">
    <source>
        <dbReference type="ARBA" id="ARBA00025429"/>
    </source>
</evidence>
<organism evidence="10">
    <name type="scientific">Selaginella moellendorffii</name>
    <name type="common">Spikemoss</name>
    <dbReference type="NCBI Taxonomy" id="88036"/>
    <lineage>
        <taxon>Eukaryota</taxon>
        <taxon>Viridiplantae</taxon>
        <taxon>Streptophyta</taxon>
        <taxon>Embryophyta</taxon>
        <taxon>Tracheophyta</taxon>
        <taxon>Lycopodiopsida</taxon>
        <taxon>Selaginellales</taxon>
        <taxon>Selaginellaceae</taxon>
        <taxon>Selaginella</taxon>
    </lineage>
</organism>
<dbReference type="FunCoup" id="D8S0Y6">
    <property type="interactions" value="727"/>
</dbReference>
<dbReference type="Pfam" id="PF02431">
    <property type="entry name" value="Chalcone"/>
    <property type="match status" value="1"/>
</dbReference>
<dbReference type="HOGENOM" id="CLU_074682_0_0_1"/>
<dbReference type="KEGG" id="smo:SELMODRAFT_151616"/>
<dbReference type="SMR" id="D8S0Y6"/>
<evidence type="ECO:0000313" key="10">
    <source>
        <dbReference type="Proteomes" id="UP000001514"/>
    </source>
</evidence>
<dbReference type="InterPro" id="IPR016088">
    <property type="entry name" value="Chalcone_isomerase_3-sand"/>
</dbReference>
<evidence type="ECO:0000256" key="1">
    <source>
        <dbReference type="ARBA" id="ARBA00004966"/>
    </source>
</evidence>
<dbReference type="UniPathway" id="UPA00154"/>
<dbReference type="GO" id="GO:0045430">
    <property type="term" value="F:chalcone isomerase activity"/>
    <property type="evidence" value="ECO:0007669"/>
    <property type="project" value="UniProtKB-EC"/>
</dbReference>
<feature type="domain" description="Chalcone isomerase" evidence="8">
    <location>
        <begin position="12"/>
        <end position="216"/>
    </location>
</feature>
<dbReference type="OMA" id="CGADSEK"/>
<evidence type="ECO:0000256" key="4">
    <source>
        <dbReference type="ARBA" id="ARBA00023241"/>
    </source>
</evidence>
<feature type="non-terminal residue" evidence="9">
    <location>
        <position position="217"/>
    </location>
</feature>
<dbReference type="InParanoid" id="D8S0Y6"/>
<name>D8S0Y6_SELML</name>
<dbReference type="Gene3D" id="1.10.890.20">
    <property type="match status" value="1"/>
</dbReference>
<dbReference type="Proteomes" id="UP000001514">
    <property type="component" value="Unassembled WGS sequence"/>
</dbReference>
<keyword evidence="10" id="KW-1185">Reference proteome</keyword>
<evidence type="ECO:0000256" key="7">
    <source>
        <dbReference type="RuleBase" id="RU361158"/>
    </source>
</evidence>
<dbReference type="Gene3D" id="3.50.70.10">
    <property type="match status" value="1"/>
</dbReference>
<evidence type="ECO:0000313" key="9">
    <source>
        <dbReference type="EMBL" id="EFJ22013.1"/>
    </source>
</evidence>
<evidence type="ECO:0000256" key="3">
    <source>
        <dbReference type="ARBA" id="ARBA00023235"/>
    </source>
</evidence>
<dbReference type="InterPro" id="IPR044164">
    <property type="entry name" value="CFI"/>
</dbReference>
<gene>
    <name evidence="9" type="ORF">SELMODRAFT_151616</name>
</gene>
<proteinExistence type="inferred from homology"/>
<dbReference type="Gramene" id="EFJ22013">
    <property type="protein sequence ID" value="EFJ22013"/>
    <property type="gene ID" value="SELMODRAFT_151616"/>
</dbReference>
<reference evidence="9 10" key="1">
    <citation type="journal article" date="2011" name="Science">
        <title>The Selaginella genome identifies genetic changes associated with the evolution of vascular plants.</title>
        <authorList>
            <person name="Banks J.A."/>
            <person name="Nishiyama T."/>
            <person name="Hasebe M."/>
            <person name="Bowman J.L."/>
            <person name="Gribskov M."/>
            <person name="dePamphilis C."/>
            <person name="Albert V.A."/>
            <person name="Aono N."/>
            <person name="Aoyama T."/>
            <person name="Ambrose B.A."/>
            <person name="Ashton N.W."/>
            <person name="Axtell M.J."/>
            <person name="Barker E."/>
            <person name="Barker M.S."/>
            <person name="Bennetzen J.L."/>
            <person name="Bonawitz N.D."/>
            <person name="Chapple C."/>
            <person name="Cheng C."/>
            <person name="Correa L.G."/>
            <person name="Dacre M."/>
            <person name="DeBarry J."/>
            <person name="Dreyer I."/>
            <person name="Elias M."/>
            <person name="Engstrom E.M."/>
            <person name="Estelle M."/>
            <person name="Feng L."/>
            <person name="Finet C."/>
            <person name="Floyd S.K."/>
            <person name="Frommer W.B."/>
            <person name="Fujita T."/>
            <person name="Gramzow L."/>
            <person name="Gutensohn M."/>
            <person name="Harholt J."/>
            <person name="Hattori M."/>
            <person name="Heyl A."/>
            <person name="Hirai T."/>
            <person name="Hiwatashi Y."/>
            <person name="Ishikawa M."/>
            <person name="Iwata M."/>
            <person name="Karol K.G."/>
            <person name="Koehler B."/>
            <person name="Kolukisaoglu U."/>
            <person name="Kubo M."/>
            <person name="Kurata T."/>
            <person name="Lalonde S."/>
            <person name="Li K."/>
            <person name="Li Y."/>
            <person name="Litt A."/>
            <person name="Lyons E."/>
            <person name="Manning G."/>
            <person name="Maruyama T."/>
            <person name="Michael T.P."/>
            <person name="Mikami K."/>
            <person name="Miyazaki S."/>
            <person name="Morinaga S."/>
            <person name="Murata T."/>
            <person name="Mueller-Roeber B."/>
            <person name="Nelson D.R."/>
            <person name="Obara M."/>
            <person name="Oguri Y."/>
            <person name="Olmstead R.G."/>
            <person name="Onodera N."/>
            <person name="Petersen B.L."/>
            <person name="Pils B."/>
            <person name="Prigge M."/>
            <person name="Rensing S.A."/>
            <person name="Riano-Pachon D.M."/>
            <person name="Roberts A.W."/>
            <person name="Sato Y."/>
            <person name="Scheller H.V."/>
            <person name="Schulz B."/>
            <person name="Schulz C."/>
            <person name="Shakirov E.V."/>
            <person name="Shibagaki N."/>
            <person name="Shinohara N."/>
            <person name="Shippen D.E."/>
            <person name="Soerensen I."/>
            <person name="Sotooka R."/>
            <person name="Sugimoto N."/>
            <person name="Sugita M."/>
            <person name="Sumikawa N."/>
            <person name="Tanurdzic M."/>
            <person name="Theissen G."/>
            <person name="Ulvskov P."/>
            <person name="Wakazuki S."/>
            <person name="Weng J.K."/>
            <person name="Willats W.W."/>
            <person name="Wipf D."/>
            <person name="Wolf P.G."/>
            <person name="Yang L."/>
            <person name="Zimmer A.D."/>
            <person name="Zhu Q."/>
            <person name="Mitros T."/>
            <person name="Hellsten U."/>
            <person name="Loque D."/>
            <person name="Otillar R."/>
            <person name="Salamov A."/>
            <person name="Schmutz J."/>
            <person name="Shapiro H."/>
            <person name="Lindquist E."/>
            <person name="Lucas S."/>
            <person name="Rokhsar D."/>
            <person name="Grigoriev I.V."/>
        </authorList>
    </citation>
    <scope>NUCLEOTIDE SEQUENCE [LARGE SCALE GENOMIC DNA]</scope>
</reference>
<dbReference type="AlphaFoldDB" id="D8S0Y6"/>
<accession>D8S0Y6</accession>
<dbReference type="SUPFAM" id="SSF54626">
    <property type="entry name" value="Chalcone isomerase"/>
    <property type="match status" value="1"/>
</dbReference>
<comment type="catalytic activity">
    <reaction evidence="6">
        <text>a chalcone = a flavanone.</text>
        <dbReference type="EC" id="5.5.1.6"/>
    </reaction>
</comment>
<dbReference type="eggNOG" id="ENOG502QR5P">
    <property type="taxonomic scope" value="Eukaryota"/>
</dbReference>
<dbReference type="InterPro" id="IPR036298">
    <property type="entry name" value="Chalcone_isomerase_sf"/>
</dbReference>
<dbReference type="GO" id="GO:0009813">
    <property type="term" value="P:flavonoid biosynthetic process"/>
    <property type="evidence" value="ECO:0007669"/>
    <property type="project" value="UniProtKB-UniPathway"/>
</dbReference>
<dbReference type="InterPro" id="IPR016087">
    <property type="entry name" value="Chalcone_isomerase"/>
</dbReference>
<keyword evidence="4" id="KW-0284">Flavonoid biosynthesis</keyword>
<dbReference type="PANTHER" id="PTHR28039:SF8">
    <property type="entry name" value="CHALCONE--FLAVANONE ISOMERASE 1-RELATED"/>
    <property type="match status" value="1"/>
</dbReference>
<evidence type="ECO:0000259" key="8">
    <source>
        <dbReference type="Pfam" id="PF02431"/>
    </source>
</evidence>
<keyword evidence="3" id="KW-0413">Isomerase</keyword>
<evidence type="ECO:0000256" key="6">
    <source>
        <dbReference type="ARBA" id="ARBA00034056"/>
    </source>
</evidence>
<comment type="pathway">
    <text evidence="1">Secondary metabolite biosynthesis; flavonoid biosynthesis.</text>
</comment>